<proteinExistence type="predicted"/>
<dbReference type="PANTHER" id="PTHR43777">
    <property type="entry name" value="MOLYBDENUM COFACTOR CYTIDYLYLTRANSFERASE"/>
    <property type="match status" value="1"/>
</dbReference>
<evidence type="ECO:0000313" key="2">
    <source>
        <dbReference type="EMBL" id="SVD14903.1"/>
    </source>
</evidence>
<gene>
    <name evidence="2" type="ORF">METZ01_LOCUS367757</name>
</gene>
<dbReference type="Pfam" id="PF12804">
    <property type="entry name" value="NTP_transf_3"/>
    <property type="match status" value="1"/>
</dbReference>
<protein>
    <recommendedName>
        <fullName evidence="1">MobA-like NTP transferase domain-containing protein</fullName>
    </recommendedName>
</protein>
<dbReference type="Gene3D" id="3.90.550.10">
    <property type="entry name" value="Spore Coat Polysaccharide Biosynthesis Protein SpsA, Chain A"/>
    <property type="match status" value="1"/>
</dbReference>
<reference evidence="2" key="1">
    <citation type="submission" date="2018-05" db="EMBL/GenBank/DDBJ databases">
        <authorList>
            <person name="Lanie J.A."/>
            <person name="Ng W.-L."/>
            <person name="Kazmierczak K.M."/>
            <person name="Andrzejewski T.M."/>
            <person name="Davidsen T.M."/>
            <person name="Wayne K.J."/>
            <person name="Tettelin H."/>
            <person name="Glass J.I."/>
            <person name="Rusch D."/>
            <person name="Podicherti R."/>
            <person name="Tsui H.-C.T."/>
            <person name="Winkler M.E."/>
        </authorList>
    </citation>
    <scope>NUCLEOTIDE SEQUENCE</scope>
</reference>
<feature type="non-terminal residue" evidence="2">
    <location>
        <position position="79"/>
    </location>
</feature>
<feature type="domain" description="MobA-like NTP transferase" evidence="1">
    <location>
        <begin position="10"/>
        <end position="77"/>
    </location>
</feature>
<dbReference type="InterPro" id="IPR025877">
    <property type="entry name" value="MobA-like_NTP_Trfase"/>
</dbReference>
<dbReference type="PANTHER" id="PTHR43777:SF1">
    <property type="entry name" value="MOLYBDENUM COFACTOR CYTIDYLYLTRANSFERASE"/>
    <property type="match status" value="1"/>
</dbReference>
<evidence type="ECO:0000259" key="1">
    <source>
        <dbReference type="Pfam" id="PF12804"/>
    </source>
</evidence>
<dbReference type="AlphaFoldDB" id="A0A382SYV5"/>
<sequence length="79" mass="8097">MTISTQLVEAVVLAAGRSSRMGQPKQLLPLPGGNAVIERVVGNVAPFVSDVVVVVGHVPGQVAAMAERTGARIAINPQV</sequence>
<dbReference type="EMBL" id="UINC01132528">
    <property type="protein sequence ID" value="SVD14903.1"/>
    <property type="molecule type" value="Genomic_DNA"/>
</dbReference>
<dbReference type="SUPFAM" id="SSF53448">
    <property type="entry name" value="Nucleotide-diphospho-sugar transferases"/>
    <property type="match status" value="1"/>
</dbReference>
<organism evidence="2">
    <name type="scientific">marine metagenome</name>
    <dbReference type="NCBI Taxonomy" id="408172"/>
    <lineage>
        <taxon>unclassified sequences</taxon>
        <taxon>metagenomes</taxon>
        <taxon>ecological metagenomes</taxon>
    </lineage>
</organism>
<name>A0A382SYV5_9ZZZZ</name>
<dbReference type="GO" id="GO:0016779">
    <property type="term" value="F:nucleotidyltransferase activity"/>
    <property type="evidence" value="ECO:0007669"/>
    <property type="project" value="UniProtKB-ARBA"/>
</dbReference>
<dbReference type="InterPro" id="IPR029044">
    <property type="entry name" value="Nucleotide-diphossugar_trans"/>
</dbReference>
<accession>A0A382SYV5</accession>